<evidence type="ECO:0000256" key="1">
    <source>
        <dbReference type="SAM" id="SignalP"/>
    </source>
</evidence>
<dbReference type="STRING" id="1122252.SAMN05660443_0569"/>
<dbReference type="Proteomes" id="UP000199058">
    <property type="component" value="Unassembled WGS sequence"/>
</dbReference>
<feature type="chain" id="PRO_5011669711" description="Oxidative stress defense protein" evidence="1">
    <location>
        <begin position="24"/>
        <end position="234"/>
    </location>
</feature>
<evidence type="ECO:0008006" key="4">
    <source>
        <dbReference type="Google" id="ProtNLM"/>
    </source>
</evidence>
<dbReference type="Gene3D" id="3.30.70.2970">
    <property type="entry name" value="Protein of unknown function (DUF541), domain 2"/>
    <property type="match status" value="1"/>
</dbReference>
<dbReference type="Gene3D" id="3.30.110.170">
    <property type="entry name" value="Protein of unknown function (DUF541), domain 1"/>
    <property type="match status" value="1"/>
</dbReference>
<reference evidence="2 3" key="1">
    <citation type="submission" date="2016-10" db="EMBL/GenBank/DDBJ databases">
        <authorList>
            <person name="de Groot N.N."/>
        </authorList>
    </citation>
    <scope>NUCLEOTIDE SEQUENCE [LARGE SCALE GENOMIC DNA]</scope>
    <source>
        <strain evidence="2 3">DSM 18438</strain>
    </source>
</reference>
<dbReference type="GO" id="GO:0006974">
    <property type="term" value="P:DNA damage response"/>
    <property type="evidence" value="ECO:0007669"/>
    <property type="project" value="TreeGrafter"/>
</dbReference>
<dbReference type="EMBL" id="FOLH01000001">
    <property type="protein sequence ID" value="SFB85765.1"/>
    <property type="molecule type" value="Genomic_DNA"/>
</dbReference>
<evidence type="ECO:0000313" key="2">
    <source>
        <dbReference type="EMBL" id="SFB85765.1"/>
    </source>
</evidence>
<keyword evidence="3" id="KW-1185">Reference proteome</keyword>
<proteinExistence type="predicted"/>
<organism evidence="2 3">
    <name type="scientific">Marinospirillum celere</name>
    <dbReference type="NCBI Taxonomy" id="1122252"/>
    <lineage>
        <taxon>Bacteria</taxon>
        <taxon>Pseudomonadati</taxon>
        <taxon>Pseudomonadota</taxon>
        <taxon>Gammaproteobacteria</taxon>
        <taxon>Oceanospirillales</taxon>
        <taxon>Oceanospirillaceae</taxon>
        <taxon>Marinospirillum</taxon>
    </lineage>
</organism>
<keyword evidence="1" id="KW-0732">Signal</keyword>
<protein>
    <recommendedName>
        <fullName evidence="4">Oxidative stress defense protein</fullName>
    </recommendedName>
</protein>
<feature type="signal peptide" evidence="1">
    <location>
        <begin position="1"/>
        <end position="23"/>
    </location>
</feature>
<dbReference type="PANTHER" id="PTHR34387:SF1">
    <property type="entry name" value="PERIPLASMIC IMMUNOGENIC PROTEIN"/>
    <property type="match status" value="1"/>
</dbReference>
<dbReference type="AlphaFoldDB" id="A0A1I1EF79"/>
<accession>A0A1I1EF79</accession>
<dbReference type="PANTHER" id="PTHR34387">
    <property type="entry name" value="SLR1258 PROTEIN"/>
    <property type="match status" value="1"/>
</dbReference>
<sequence length="234" mass="25668">MKNYLAFFGGLLLTLGLATSATAGNWAPQAHLKTQGEAKITLQADRIDIHANFSSEHQDSRLALQELESRFGNLLRNLRRQLPDEARLEAGQVRVHPKQQRRDESWQIVGYTATRDLKILDLPVEMAGEWIEKISQGEPTQLGPLHYHSTETASQRNPALQAAIEDAQAKAEIMASTLGQTLGKALQVEEVSGPGIQPRSAVMSATSARESAPVMEPGLVEISAQVRVVFELLD</sequence>
<evidence type="ECO:0000313" key="3">
    <source>
        <dbReference type="Proteomes" id="UP000199058"/>
    </source>
</evidence>
<dbReference type="InterPro" id="IPR007497">
    <property type="entry name" value="SIMPL/DUF541"/>
</dbReference>
<dbReference type="Pfam" id="PF04402">
    <property type="entry name" value="SIMPL"/>
    <property type="match status" value="1"/>
</dbReference>
<dbReference type="OrthoDB" id="6117519at2"/>
<gene>
    <name evidence="2" type="ORF">SAMN05660443_0569</name>
</gene>
<dbReference type="InterPro" id="IPR052022">
    <property type="entry name" value="26kDa_periplasmic_antigen"/>
</dbReference>
<name>A0A1I1EF79_9GAMM</name>
<dbReference type="RefSeq" id="WP_091958836.1">
    <property type="nucleotide sequence ID" value="NZ_FOLH01000001.1"/>
</dbReference>